<protein>
    <recommendedName>
        <fullName evidence="1">Endonuclease/exonuclease/phosphatase domain-containing protein</fullName>
    </recommendedName>
</protein>
<dbReference type="GO" id="GO:0003824">
    <property type="term" value="F:catalytic activity"/>
    <property type="evidence" value="ECO:0007669"/>
    <property type="project" value="InterPro"/>
</dbReference>
<evidence type="ECO:0000313" key="3">
    <source>
        <dbReference type="Proteomes" id="UP000502996"/>
    </source>
</evidence>
<dbReference type="AlphaFoldDB" id="A0A6G6WFI9"/>
<dbReference type="InterPro" id="IPR005135">
    <property type="entry name" value="Endo/exonuclease/phosphatase"/>
</dbReference>
<dbReference type="Pfam" id="PF03372">
    <property type="entry name" value="Exo_endo_phos"/>
    <property type="match status" value="1"/>
</dbReference>
<dbReference type="RefSeq" id="WP_165234584.1">
    <property type="nucleotide sequence ID" value="NZ_CP049257.1"/>
</dbReference>
<evidence type="ECO:0000259" key="1">
    <source>
        <dbReference type="Pfam" id="PF03372"/>
    </source>
</evidence>
<gene>
    <name evidence="2" type="ORF">G5V58_15560</name>
</gene>
<proteinExistence type="predicted"/>
<keyword evidence="3" id="KW-1185">Reference proteome</keyword>
<sequence length="357" mass="38905">MTGFPTVDHAPRSRRALRLWSLGFLVLGVLLGGTALATAGSAKKADEYGEMGPSPIPVVTSVSGPTSFRVSSFNILGFDHTEKGGSKAKSGYADGAQRMKWAVQLIKSHAVDVVGLQEFQPQQYDKWVKKASAQYDIFPGYVDTIGFLRNSIAWRKDKFRLVSTSWIKLPYFHGDVLRMPVVLLQSLQTGQQIYFMNFQNPADVRGNAQKWRMIGQKLQIALVNLLKTSNGLPVVWTGDMNAKQQVFCRVTKQASMVSASGGFRTATSCQPPSGMVVDWIFGSGVQFANYTQDRSRKVQRTTDHSMVVTDATVQPVVPVIPPPTATPTPTPTPTPTVTVTVNPTPTTTATITTPPVS</sequence>
<dbReference type="Gene3D" id="3.60.10.10">
    <property type="entry name" value="Endonuclease/exonuclease/phosphatase"/>
    <property type="match status" value="1"/>
</dbReference>
<reference evidence="2 3" key="1">
    <citation type="submission" date="2020-02" db="EMBL/GenBank/DDBJ databases">
        <title>Full genome sequence of Nocardioides sp. R-3366.</title>
        <authorList>
            <person name="Im W.-T."/>
        </authorList>
    </citation>
    <scope>NUCLEOTIDE SEQUENCE [LARGE SCALE GENOMIC DNA]</scope>
    <source>
        <strain evidence="2 3">R-3366</strain>
    </source>
</reference>
<dbReference type="EMBL" id="CP049257">
    <property type="protein sequence ID" value="QIG44002.1"/>
    <property type="molecule type" value="Genomic_DNA"/>
</dbReference>
<name>A0A6G6WFI9_9ACTN</name>
<dbReference type="SUPFAM" id="SSF56219">
    <property type="entry name" value="DNase I-like"/>
    <property type="match status" value="1"/>
</dbReference>
<dbReference type="KEGG" id="nano:G5V58_15560"/>
<organism evidence="2 3">
    <name type="scientific">Nocardioides anomalus</name>
    <dbReference type="NCBI Taxonomy" id="2712223"/>
    <lineage>
        <taxon>Bacteria</taxon>
        <taxon>Bacillati</taxon>
        <taxon>Actinomycetota</taxon>
        <taxon>Actinomycetes</taxon>
        <taxon>Propionibacteriales</taxon>
        <taxon>Nocardioidaceae</taxon>
        <taxon>Nocardioides</taxon>
    </lineage>
</organism>
<evidence type="ECO:0000313" key="2">
    <source>
        <dbReference type="EMBL" id="QIG44002.1"/>
    </source>
</evidence>
<dbReference type="InterPro" id="IPR036691">
    <property type="entry name" value="Endo/exonu/phosph_ase_sf"/>
</dbReference>
<accession>A0A6G6WFI9</accession>
<dbReference type="Proteomes" id="UP000502996">
    <property type="component" value="Chromosome"/>
</dbReference>
<feature type="domain" description="Endonuclease/exonuclease/phosphatase" evidence="1">
    <location>
        <begin position="72"/>
        <end position="293"/>
    </location>
</feature>